<gene>
    <name evidence="1" type="ORF">PY05472</name>
</gene>
<keyword evidence="2" id="KW-1185">Reference proteome</keyword>
<sequence length="44" mass="5421">MDGYYARPLTNIYYYVWRNFLKKNNIMMSGKFFLLLDKIGDIFF</sequence>
<protein>
    <submittedName>
        <fullName evidence="1">Uncharacterized protein</fullName>
    </submittedName>
</protein>
<dbReference type="AlphaFoldDB" id="Q7RDF0"/>
<dbReference type="Proteomes" id="UP000008553">
    <property type="component" value="Unassembled WGS sequence"/>
</dbReference>
<accession>Q7RDF0</accession>
<evidence type="ECO:0000313" key="2">
    <source>
        <dbReference type="Proteomes" id="UP000008553"/>
    </source>
</evidence>
<proteinExistence type="predicted"/>
<comment type="caution">
    <text evidence="1">The sequence shown here is derived from an EMBL/GenBank/DDBJ whole genome shotgun (WGS) entry which is preliminary data.</text>
</comment>
<dbReference type="PaxDb" id="73239-Q7RDF0"/>
<dbReference type="InParanoid" id="Q7RDF0"/>
<dbReference type="EMBL" id="AABL01001740">
    <property type="protein sequence ID" value="EAA17499.1"/>
    <property type="molecule type" value="Genomic_DNA"/>
</dbReference>
<reference evidence="1 2" key="1">
    <citation type="journal article" date="2002" name="Nature">
        <title>Genome sequence and comparative analysis of the model rodent malaria parasite Plasmodium yoelii yoelii.</title>
        <authorList>
            <person name="Carlton J.M."/>
            <person name="Angiuoli S.V."/>
            <person name="Suh B.B."/>
            <person name="Kooij T.W."/>
            <person name="Pertea M."/>
            <person name="Silva J.C."/>
            <person name="Ermolaeva M.D."/>
            <person name="Allen J.E."/>
            <person name="Selengut J.D."/>
            <person name="Koo H.L."/>
            <person name="Peterson J.D."/>
            <person name="Pop M."/>
            <person name="Kosack D.S."/>
            <person name="Shumway M.F."/>
            <person name="Bidwell S.L."/>
            <person name="Shallom S.J."/>
            <person name="van Aken S.E."/>
            <person name="Riedmuller S.B."/>
            <person name="Feldblyum T.V."/>
            <person name="Cho J.K."/>
            <person name="Quackenbush J."/>
            <person name="Sedegah M."/>
            <person name="Shoaibi A."/>
            <person name="Cummings L.M."/>
            <person name="Florens L."/>
            <person name="Yates J.R."/>
            <person name="Raine J.D."/>
            <person name="Sinden R.E."/>
            <person name="Harris M.A."/>
            <person name="Cunningham D.A."/>
            <person name="Preiser P.R."/>
            <person name="Bergman L.W."/>
            <person name="Vaidya A.B."/>
            <person name="van Lin L.H."/>
            <person name="Janse C.J."/>
            <person name="Waters A.P."/>
            <person name="Smith H.O."/>
            <person name="White O.R."/>
            <person name="Salzberg S.L."/>
            <person name="Venter J.C."/>
            <person name="Fraser C.M."/>
            <person name="Hoffman S.L."/>
            <person name="Gardner M.J."/>
            <person name="Carucci D.J."/>
        </authorList>
    </citation>
    <scope>NUCLEOTIDE SEQUENCE [LARGE SCALE GENOMIC DNA]</scope>
    <source>
        <strain evidence="1 2">17XNL</strain>
    </source>
</reference>
<evidence type="ECO:0000313" key="1">
    <source>
        <dbReference type="EMBL" id="EAA17499.1"/>
    </source>
</evidence>
<organism evidence="1 2">
    <name type="scientific">Plasmodium yoelii yoelii</name>
    <dbReference type="NCBI Taxonomy" id="73239"/>
    <lineage>
        <taxon>Eukaryota</taxon>
        <taxon>Sar</taxon>
        <taxon>Alveolata</taxon>
        <taxon>Apicomplexa</taxon>
        <taxon>Aconoidasida</taxon>
        <taxon>Haemosporida</taxon>
        <taxon>Plasmodiidae</taxon>
        <taxon>Plasmodium</taxon>
        <taxon>Plasmodium (Vinckeia)</taxon>
    </lineage>
</organism>
<name>Q7RDF0_PLAYO</name>